<dbReference type="Gene3D" id="2.160.10.10">
    <property type="entry name" value="Hexapeptide repeat proteins"/>
    <property type="match status" value="1"/>
</dbReference>
<dbReference type="Proteomes" id="UP000005270">
    <property type="component" value="Chromosome"/>
</dbReference>
<dbReference type="SUPFAM" id="SSF55957">
    <property type="entry name" value="Phosphoglucomutase, C-terminal domain"/>
    <property type="match status" value="1"/>
</dbReference>
<dbReference type="InParanoid" id="I3TES8"/>
<dbReference type="GeneID" id="13013159"/>
<dbReference type="AlphaFoldDB" id="I3TES8"/>
<dbReference type="Pfam" id="PF02880">
    <property type="entry name" value="PGM_PMM_III"/>
    <property type="match status" value="1"/>
</dbReference>
<dbReference type="InterPro" id="IPR018357">
    <property type="entry name" value="Hexapep_transf_CS"/>
</dbReference>
<evidence type="ECO:0000259" key="5">
    <source>
        <dbReference type="Pfam" id="PF02878"/>
    </source>
</evidence>
<protein>
    <submittedName>
        <fullName evidence="8">Nucleotidyl transferase</fullName>
    </submittedName>
</protein>
<dbReference type="eggNOG" id="arCOG00767">
    <property type="taxonomic scope" value="Archaea"/>
</dbReference>
<reference evidence="8 9" key="1">
    <citation type="journal article" date="2012" name="J. Bacteriol.">
        <title>Complete genome sequence of the hyperthermophilic cellulolytic Crenarchaeon 'Thermogladius cellulolyticus' 1633.</title>
        <authorList>
            <person name="Mardanov A.V."/>
            <person name="Kochetkova T.V."/>
            <person name="Beletsky A.V."/>
            <person name="Bonch-Osmolovskaya E.A."/>
            <person name="Ravin N.V."/>
            <person name="Skryabin K.G."/>
        </authorList>
    </citation>
    <scope>NUCLEOTIDE SEQUENCE [LARGE SCALE GENOMIC DNA]</scope>
    <source>
        <strain evidence="9">DSM 22663 / VKM B-2946 / 1633</strain>
    </source>
</reference>
<name>I3TES8_THEC1</name>
<dbReference type="SUPFAM" id="SSF53738">
    <property type="entry name" value="Phosphoglucomutase, first 3 domains"/>
    <property type="match status" value="3"/>
</dbReference>
<dbReference type="InterPro" id="IPR050486">
    <property type="entry name" value="Mannose-1P_guanyltransferase"/>
</dbReference>
<gene>
    <name evidence="8" type="ordered locus">TCELL_0842</name>
</gene>
<dbReference type="PANTHER" id="PTHR22572">
    <property type="entry name" value="SUGAR-1-PHOSPHATE GUANYL TRANSFERASE"/>
    <property type="match status" value="1"/>
</dbReference>
<dbReference type="Pfam" id="PF00483">
    <property type="entry name" value="NTP_transferase"/>
    <property type="match status" value="1"/>
</dbReference>
<dbReference type="PROSITE" id="PS00101">
    <property type="entry name" value="HEXAPEP_TRANSFERASES"/>
    <property type="match status" value="1"/>
</dbReference>
<dbReference type="OrthoDB" id="15372at2157"/>
<dbReference type="Gene3D" id="3.90.550.10">
    <property type="entry name" value="Spore Coat Polysaccharide Biosynthesis Protein SpsA, Chain A"/>
    <property type="match status" value="1"/>
</dbReference>
<dbReference type="EMBL" id="CP003531">
    <property type="protein sequence ID" value="AFK51266.1"/>
    <property type="molecule type" value="Genomic_DNA"/>
</dbReference>
<dbReference type="GO" id="GO:0016868">
    <property type="term" value="F:intramolecular phosphotransferase activity"/>
    <property type="evidence" value="ECO:0007669"/>
    <property type="project" value="InterPro"/>
</dbReference>
<dbReference type="InterPro" id="IPR005844">
    <property type="entry name" value="A-D-PHexomutase_a/b/a-I"/>
</dbReference>
<dbReference type="STRING" id="1184251.TCELL_0842"/>
<dbReference type="InterPro" id="IPR056729">
    <property type="entry name" value="GMPPB_C"/>
</dbReference>
<comment type="similarity">
    <text evidence="2">Belongs to the phosphohexose mutase family.</text>
</comment>
<dbReference type="GO" id="GO:0016740">
    <property type="term" value="F:transferase activity"/>
    <property type="evidence" value="ECO:0007669"/>
    <property type="project" value="UniProtKB-KW"/>
</dbReference>
<feature type="domain" description="Nucleotidyl transferase" evidence="4">
    <location>
        <begin position="3"/>
        <end position="237"/>
    </location>
</feature>
<dbReference type="InterPro" id="IPR005835">
    <property type="entry name" value="NTP_transferase_dom"/>
</dbReference>
<dbReference type="Gene3D" id="3.40.120.10">
    <property type="entry name" value="Alpha-D-Glucose-1,6-Bisphosphate, subunit A, domain 3"/>
    <property type="match status" value="3"/>
</dbReference>
<accession>I3TES8</accession>
<keyword evidence="3 8" id="KW-0808">Transferase</keyword>
<dbReference type="SUPFAM" id="SSF53448">
    <property type="entry name" value="Nucleotide-diphospho-sugar transferases"/>
    <property type="match status" value="1"/>
</dbReference>
<dbReference type="eggNOG" id="arCOG00666">
    <property type="taxonomic scope" value="Archaea"/>
</dbReference>
<comment type="similarity">
    <text evidence="1">Belongs to the transferase hexapeptide repeat family.</text>
</comment>
<dbReference type="InterPro" id="IPR005846">
    <property type="entry name" value="A-D-PHexomutase_a/b/a-III"/>
</dbReference>
<evidence type="ECO:0000259" key="7">
    <source>
        <dbReference type="Pfam" id="PF25087"/>
    </source>
</evidence>
<dbReference type="Pfam" id="PF02878">
    <property type="entry name" value="PGM_PMM_I"/>
    <property type="match status" value="1"/>
</dbReference>
<dbReference type="CDD" id="cd04181">
    <property type="entry name" value="NTP_transferase"/>
    <property type="match status" value="1"/>
</dbReference>
<organism evidence="8 9">
    <name type="scientific">Thermogladius calderae (strain DSM 22663 / VKM B-2946 / 1633)</name>
    <dbReference type="NCBI Taxonomy" id="1184251"/>
    <lineage>
        <taxon>Archaea</taxon>
        <taxon>Thermoproteota</taxon>
        <taxon>Thermoprotei</taxon>
        <taxon>Desulfurococcales</taxon>
        <taxon>Desulfurococcaceae</taxon>
        <taxon>Thermogladius</taxon>
    </lineage>
</organism>
<feature type="domain" description="Alpha-D-phosphohexomutase alpha/beta/alpha" evidence="6">
    <location>
        <begin position="643"/>
        <end position="735"/>
    </location>
</feature>
<proteinExistence type="inferred from homology"/>
<dbReference type="InterPro" id="IPR016055">
    <property type="entry name" value="A-D-PHexomutase_a/b/a-I/II/III"/>
</dbReference>
<dbReference type="RefSeq" id="WP_014737516.1">
    <property type="nucleotide sequence ID" value="NC_017954.1"/>
</dbReference>
<evidence type="ECO:0000313" key="9">
    <source>
        <dbReference type="Proteomes" id="UP000005270"/>
    </source>
</evidence>
<evidence type="ECO:0000256" key="1">
    <source>
        <dbReference type="ARBA" id="ARBA00007274"/>
    </source>
</evidence>
<evidence type="ECO:0000256" key="2">
    <source>
        <dbReference type="ARBA" id="ARBA00010231"/>
    </source>
</evidence>
<evidence type="ECO:0000256" key="3">
    <source>
        <dbReference type="ARBA" id="ARBA00022679"/>
    </source>
</evidence>
<evidence type="ECO:0000313" key="8">
    <source>
        <dbReference type="EMBL" id="AFK51266.1"/>
    </source>
</evidence>
<dbReference type="InterPro" id="IPR036900">
    <property type="entry name" value="A-D-PHexomutase_C_sf"/>
</dbReference>
<feature type="domain" description="Mannose-1-phosphate guanyltransferase C-terminal" evidence="7">
    <location>
        <begin position="269"/>
        <end position="369"/>
    </location>
</feature>
<dbReference type="Pfam" id="PF25087">
    <property type="entry name" value="GMPPB_C"/>
    <property type="match status" value="1"/>
</dbReference>
<dbReference type="KEGG" id="thg:TCELL_0842"/>
<feature type="domain" description="Alpha-D-phosphohexomutase alpha/beta/alpha" evidence="5">
    <location>
        <begin position="389"/>
        <end position="517"/>
    </location>
</feature>
<dbReference type="SUPFAM" id="SSF51161">
    <property type="entry name" value="Trimeric LpxA-like enzymes"/>
    <property type="match status" value="1"/>
</dbReference>
<dbReference type="InterPro" id="IPR011004">
    <property type="entry name" value="Trimer_LpxA-like_sf"/>
</dbReference>
<sequence length="836" mass="92469">MVKAVIMAGGEGSRLRPLTVTRPKPMIPLANTPIIVRLIKHLKENTGISDIGITLHYLPNVIMSHLNDGADLGVRLHYAVEEKPLGTAGGVKNLVEAEGWDDTILVISGDVVTNIDLKRLVEFHFDNRADLTMAVRRETDVTRFGIVALDERGRVLRFKEKPSPNEVFSDIVNTGIYVIEPHVFKKLESKRSIDFASDVIPRLLADNFRVFAMRVDDYYWSDIGDIEQYRATHADLLSRRLALPGGVEGREVRPGVFIGRNAHVDVERVIPPVVVGNNSKIISSTLGPYTVIGSNVVVEEGSRVENSIVFDNAYIGSASVVEGAVIGEKVTLGDHVVVSEGVVIGDETRVGRGASLKARVKIWPMKIIDPYTTVSSDIRWGVRWSRVLFEPWGLTGILNIDITPEFLVKLGSAIGSIMREGESVIAGSDISPASHVGLQSMIAGFMSVGVGVRYAGYTPLPFIAFGVKWLKTSGGVYVNTLQGEYAKIRVKVFDREGKFLSKNLARKIEDVFFREQLRRSAEIDAGFLVEENGLEKLYAEEASTLLDLEEVDGSKLSKVLVDCGGGVVSKVIADVFFKTKLPLYYSNCTDVRTPRAIRRQAFTELVDSSIAIVKGTGFRLGFIFDSDGDKLTLVTDRHGLVAGDKLVALMAQVVLAERPGSRILLPETTPRAIVEFVERLGGRVELAETGLMGLSEKINTSYALAADERGSIIYPEFHYGPDAIFTAMRLLVFASRFDINEAVSRLPLIHRVVKEIYLPFEKRGLFARELTRALDMREIEMIDGLKIFDEGVGWVYLRFSRTDPVVEVIFEPIEEGKLEYMIKSVMDLIGRVLGKI</sequence>
<dbReference type="InterPro" id="IPR029044">
    <property type="entry name" value="Nucleotide-diphossugar_trans"/>
</dbReference>
<evidence type="ECO:0000259" key="6">
    <source>
        <dbReference type="Pfam" id="PF02880"/>
    </source>
</evidence>
<evidence type="ECO:0000259" key="4">
    <source>
        <dbReference type="Pfam" id="PF00483"/>
    </source>
</evidence>
<dbReference type="GO" id="GO:0005975">
    <property type="term" value="P:carbohydrate metabolic process"/>
    <property type="evidence" value="ECO:0007669"/>
    <property type="project" value="InterPro"/>
</dbReference>
<dbReference type="HOGENOM" id="CLU_017652_1_0_2"/>
<keyword evidence="9" id="KW-1185">Reference proteome</keyword>
<dbReference type="Gene3D" id="3.30.310.50">
    <property type="entry name" value="Alpha-D-phosphohexomutase, C-terminal domain"/>
    <property type="match status" value="1"/>
</dbReference>